<dbReference type="AlphaFoldDB" id="A0A7R9KN61"/>
<accession>A0A7R9KN61</accession>
<organism evidence="1">
    <name type="scientific">Medioppia subpectinata</name>
    <dbReference type="NCBI Taxonomy" id="1979941"/>
    <lineage>
        <taxon>Eukaryota</taxon>
        <taxon>Metazoa</taxon>
        <taxon>Ecdysozoa</taxon>
        <taxon>Arthropoda</taxon>
        <taxon>Chelicerata</taxon>
        <taxon>Arachnida</taxon>
        <taxon>Acari</taxon>
        <taxon>Acariformes</taxon>
        <taxon>Sarcoptiformes</taxon>
        <taxon>Oribatida</taxon>
        <taxon>Brachypylina</taxon>
        <taxon>Oppioidea</taxon>
        <taxon>Oppiidae</taxon>
        <taxon>Medioppia</taxon>
    </lineage>
</organism>
<dbReference type="EMBL" id="OC857467">
    <property type="protein sequence ID" value="CAD7625216.1"/>
    <property type="molecule type" value="Genomic_DNA"/>
</dbReference>
<evidence type="ECO:0000313" key="2">
    <source>
        <dbReference type="Proteomes" id="UP000759131"/>
    </source>
</evidence>
<evidence type="ECO:0000313" key="1">
    <source>
        <dbReference type="EMBL" id="CAD7625216.1"/>
    </source>
</evidence>
<gene>
    <name evidence="1" type="ORF">OSB1V03_LOCUS5651</name>
</gene>
<reference evidence="1" key="1">
    <citation type="submission" date="2020-11" db="EMBL/GenBank/DDBJ databases">
        <authorList>
            <person name="Tran Van P."/>
        </authorList>
    </citation>
    <scope>NUCLEOTIDE SEQUENCE</scope>
</reference>
<keyword evidence="2" id="KW-1185">Reference proteome</keyword>
<dbReference type="EMBL" id="CAJPIZ010002892">
    <property type="protein sequence ID" value="CAG2105646.1"/>
    <property type="molecule type" value="Genomic_DNA"/>
</dbReference>
<sequence length="169" mass="18760">MVITLLTTTSIIYGLPGKCEKGWLKKFDAKVASETERLVRDIEKQRNLCMDNMPKQITGVLIYSAKNTINRFCKRDLKQLTKLLGAAKCANTANNQGVKQCTVDSVDAMLTLVRSTVGNTVDVFCGDYSEGSDKCEQLEPHPKKLKSQRRTKSFAIALIDVLKGFPEVA</sequence>
<protein>
    <submittedName>
        <fullName evidence="1">Uncharacterized protein</fullName>
    </submittedName>
</protein>
<name>A0A7R9KN61_9ACAR</name>
<proteinExistence type="predicted"/>
<dbReference type="Proteomes" id="UP000759131">
    <property type="component" value="Unassembled WGS sequence"/>
</dbReference>
<dbReference type="OrthoDB" id="6498019at2759"/>